<evidence type="ECO:0000256" key="1">
    <source>
        <dbReference type="SAM" id="MobiDB-lite"/>
    </source>
</evidence>
<dbReference type="EMBL" id="CM035443">
    <property type="protein sequence ID" value="KAH7278579.1"/>
    <property type="molecule type" value="Genomic_DNA"/>
</dbReference>
<proteinExistence type="predicted"/>
<gene>
    <name evidence="2" type="ORF">KP509_38G047500</name>
</gene>
<evidence type="ECO:0000313" key="2">
    <source>
        <dbReference type="EMBL" id="KAH7278579.1"/>
    </source>
</evidence>
<keyword evidence="3" id="KW-1185">Reference proteome</keyword>
<reference evidence="2" key="1">
    <citation type="submission" date="2021-08" db="EMBL/GenBank/DDBJ databases">
        <title>WGS assembly of Ceratopteris richardii.</title>
        <authorList>
            <person name="Marchant D.B."/>
            <person name="Chen G."/>
            <person name="Jenkins J."/>
            <person name="Shu S."/>
            <person name="Leebens-Mack J."/>
            <person name="Grimwood J."/>
            <person name="Schmutz J."/>
            <person name="Soltis P."/>
            <person name="Soltis D."/>
            <person name="Chen Z.-H."/>
        </authorList>
    </citation>
    <scope>NUCLEOTIDE SEQUENCE</scope>
    <source>
        <strain evidence="2">Whitten #5841</strain>
        <tissue evidence="2">Leaf</tissue>
    </source>
</reference>
<comment type="caution">
    <text evidence="2">The sequence shown here is derived from an EMBL/GenBank/DDBJ whole genome shotgun (WGS) entry which is preliminary data.</text>
</comment>
<dbReference type="AlphaFoldDB" id="A0A8T2Q4H9"/>
<evidence type="ECO:0000313" key="3">
    <source>
        <dbReference type="Proteomes" id="UP000825935"/>
    </source>
</evidence>
<name>A0A8T2Q4H9_CERRI</name>
<protein>
    <submittedName>
        <fullName evidence="2">Uncharacterized protein</fullName>
    </submittedName>
</protein>
<dbReference type="Proteomes" id="UP000825935">
    <property type="component" value="Chromosome 38"/>
</dbReference>
<organism evidence="2 3">
    <name type="scientific">Ceratopteris richardii</name>
    <name type="common">Triangle waterfern</name>
    <dbReference type="NCBI Taxonomy" id="49495"/>
    <lineage>
        <taxon>Eukaryota</taxon>
        <taxon>Viridiplantae</taxon>
        <taxon>Streptophyta</taxon>
        <taxon>Embryophyta</taxon>
        <taxon>Tracheophyta</taxon>
        <taxon>Polypodiopsida</taxon>
        <taxon>Polypodiidae</taxon>
        <taxon>Polypodiales</taxon>
        <taxon>Pteridineae</taxon>
        <taxon>Pteridaceae</taxon>
        <taxon>Parkerioideae</taxon>
        <taxon>Ceratopteris</taxon>
    </lineage>
</organism>
<dbReference type="OrthoDB" id="1931187at2759"/>
<accession>A0A8T2Q4H9</accession>
<feature type="region of interest" description="Disordered" evidence="1">
    <location>
        <begin position="516"/>
        <end position="551"/>
    </location>
</feature>
<sequence length="644" mass="70817">MGTCCSKIDGRKEVCSFHCSFHPSLQKWQEAAAAAASGTGSTLCHFCQVSGAADHSQCCTCCLCEGIPAKATGMEFIVRRSYSETMCSLCAADAYDELLSRRASHVDADQYCLVDDEEENPIPYEIVQKGYILEHTGRSHDLALDQLHNEGAKPDIMLFPRMQNESTRGDRFLHIYSSHDTVTDADKVHQSETHPSICEGHEQTVPFHSFDLCAPLDNSRRPSNIDDSDCIKLEVRYKHMLPHDAFPNILRHTPADGVNVVKMARPQHGQSTEDTREANRLVSHRDCGSLQLTRPDDREALLEYSVQSIDCEDELDDDDAFHDIAIGVSSAAFVREDNMLDDCKLHFSSDISRGKGVMKERNQELPEGIHIPDCVPSTSSDPTHCAALMSQEKLHFVAEDDRRWKGRVNGAGLKLEDGVLGRVQTLSLVSTGDAILLSGGDADEFHLIPSVMFRQEQFLPPLNQNIDIPGTITSTQRCEELLGQNQPLSINNIMLMLENDKLDEDELFTLLVGSCTKSSASSSPLSSTTEVSNVRSSSSSSSSSSMPLSSTSLLQLPTSPTAYSLTLPYSLSLPSSCKMSPDASFEFTAKSSGSTPSTPVFSSINSKARRSNIHLKPSSLTSDDFIDIWGVFEQRQVLISEKHA</sequence>